<dbReference type="GO" id="GO:0008168">
    <property type="term" value="F:methyltransferase activity"/>
    <property type="evidence" value="ECO:0007669"/>
    <property type="project" value="UniProtKB-KW"/>
</dbReference>
<dbReference type="EMBL" id="FOSN01000001">
    <property type="protein sequence ID" value="SFJ99968.1"/>
    <property type="molecule type" value="Genomic_DNA"/>
</dbReference>
<sequence>MAVAAVQQHLHISERHDQIDIKPYLSGLCESLAASMIGASRSVSLQVRINGGKAEYSKAVSLGLVVTELVINALKHAFPKEKPDCQVVVSYQTHNENWTLVVSDNGAGKQEVVADLAKGGLGTSLVKALAQQLDAKVEVLSGPGGVKASLTHVSQASLPA</sequence>
<evidence type="ECO:0000259" key="8">
    <source>
        <dbReference type="SMART" id="SM00387"/>
    </source>
</evidence>
<evidence type="ECO:0000256" key="7">
    <source>
        <dbReference type="ARBA" id="ARBA00022840"/>
    </source>
</evidence>
<evidence type="ECO:0000256" key="2">
    <source>
        <dbReference type="ARBA" id="ARBA00012438"/>
    </source>
</evidence>
<dbReference type="InterPro" id="IPR036890">
    <property type="entry name" value="HATPase_C_sf"/>
</dbReference>
<proteinExistence type="predicted"/>
<keyword evidence="3" id="KW-0597">Phosphoprotein</keyword>
<accession>A0A1I3VX63</accession>
<evidence type="ECO:0000256" key="5">
    <source>
        <dbReference type="ARBA" id="ARBA00022741"/>
    </source>
</evidence>
<dbReference type="GO" id="GO:0005524">
    <property type="term" value="F:ATP binding"/>
    <property type="evidence" value="ECO:0007669"/>
    <property type="project" value="UniProtKB-KW"/>
</dbReference>
<dbReference type="Gene3D" id="3.30.565.10">
    <property type="entry name" value="Histidine kinase-like ATPase, C-terminal domain"/>
    <property type="match status" value="1"/>
</dbReference>
<keyword evidence="6" id="KW-0418">Kinase</keyword>
<keyword evidence="4 9" id="KW-0808">Transferase</keyword>
<dbReference type="InterPro" id="IPR003594">
    <property type="entry name" value="HATPase_dom"/>
</dbReference>
<keyword evidence="9" id="KW-0489">Methyltransferase</keyword>
<evidence type="ECO:0000256" key="3">
    <source>
        <dbReference type="ARBA" id="ARBA00022553"/>
    </source>
</evidence>
<keyword evidence="10" id="KW-1185">Reference proteome</keyword>
<evidence type="ECO:0000256" key="6">
    <source>
        <dbReference type="ARBA" id="ARBA00022777"/>
    </source>
</evidence>
<evidence type="ECO:0000256" key="1">
    <source>
        <dbReference type="ARBA" id="ARBA00000085"/>
    </source>
</evidence>
<dbReference type="PANTHER" id="PTHR41523:SF7">
    <property type="entry name" value="HISTIDINE KINASE"/>
    <property type="match status" value="1"/>
</dbReference>
<dbReference type="PANTHER" id="PTHR41523">
    <property type="entry name" value="TWO-COMPONENT SYSTEM SENSOR PROTEIN"/>
    <property type="match status" value="1"/>
</dbReference>
<evidence type="ECO:0000313" key="9">
    <source>
        <dbReference type="EMBL" id="SFJ99968.1"/>
    </source>
</evidence>
<feature type="domain" description="Histidine kinase/HSP90-like ATPase" evidence="8">
    <location>
        <begin position="57"/>
        <end position="156"/>
    </location>
</feature>
<gene>
    <name evidence="9" type="ORF">SAMN05444581_101189</name>
</gene>
<protein>
    <recommendedName>
        <fullName evidence="2">histidine kinase</fullName>
        <ecNumber evidence="2">2.7.13.3</ecNumber>
    </recommendedName>
</protein>
<comment type="catalytic activity">
    <reaction evidence="1">
        <text>ATP + protein L-histidine = ADP + protein N-phospho-L-histidine.</text>
        <dbReference type="EC" id="2.7.13.3"/>
    </reaction>
</comment>
<dbReference type="SMART" id="SM00387">
    <property type="entry name" value="HATPase_c"/>
    <property type="match status" value="1"/>
</dbReference>
<evidence type="ECO:0000256" key="4">
    <source>
        <dbReference type="ARBA" id="ARBA00022679"/>
    </source>
</evidence>
<dbReference type="GO" id="GO:0004673">
    <property type="term" value="F:protein histidine kinase activity"/>
    <property type="evidence" value="ECO:0007669"/>
    <property type="project" value="UniProtKB-EC"/>
</dbReference>
<dbReference type="EC" id="2.7.13.3" evidence="2"/>
<keyword evidence="5" id="KW-0547">Nucleotide-binding</keyword>
<dbReference type="AlphaFoldDB" id="A0A1I3VX63"/>
<dbReference type="STRING" id="1612308.SAMN05444581_101189"/>
<evidence type="ECO:0000313" key="10">
    <source>
        <dbReference type="Proteomes" id="UP000198755"/>
    </source>
</evidence>
<dbReference type="SUPFAM" id="SSF55874">
    <property type="entry name" value="ATPase domain of HSP90 chaperone/DNA topoisomerase II/histidine kinase"/>
    <property type="match status" value="1"/>
</dbReference>
<name>A0A1I3VX63_9HYPH</name>
<keyword evidence="7" id="KW-0067">ATP-binding</keyword>
<dbReference type="Pfam" id="PF02518">
    <property type="entry name" value="HATPase_c"/>
    <property type="match status" value="1"/>
</dbReference>
<reference evidence="9 10" key="1">
    <citation type="submission" date="2016-10" db="EMBL/GenBank/DDBJ databases">
        <authorList>
            <person name="de Groot N.N."/>
        </authorList>
    </citation>
    <scope>NUCLEOTIDE SEQUENCE [LARGE SCALE GENOMIC DNA]</scope>
    <source>
        <strain evidence="9 10">NE2</strain>
    </source>
</reference>
<dbReference type="Proteomes" id="UP000198755">
    <property type="component" value="Unassembled WGS sequence"/>
</dbReference>
<organism evidence="9 10">
    <name type="scientific">Methylocapsa palsarum</name>
    <dbReference type="NCBI Taxonomy" id="1612308"/>
    <lineage>
        <taxon>Bacteria</taxon>
        <taxon>Pseudomonadati</taxon>
        <taxon>Pseudomonadota</taxon>
        <taxon>Alphaproteobacteria</taxon>
        <taxon>Hyphomicrobiales</taxon>
        <taxon>Beijerinckiaceae</taxon>
        <taxon>Methylocapsa</taxon>
    </lineage>
</organism>
<dbReference type="GO" id="GO:0032259">
    <property type="term" value="P:methylation"/>
    <property type="evidence" value="ECO:0007669"/>
    <property type="project" value="UniProtKB-KW"/>
</dbReference>